<dbReference type="Gene3D" id="3.30.70.270">
    <property type="match status" value="1"/>
</dbReference>
<dbReference type="PANTHER" id="PTHR45138">
    <property type="entry name" value="REGULATORY COMPONENTS OF SENSORY TRANSDUCTION SYSTEM"/>
    <property type="match status" value="1"/>
</dbReference>
<organism evidence="6 7">
    <name type="scientific">Vulcaniibacterium thermophilum</name>
    <dbReference type="NCBI Taxonomy" id="1169913"/>
    <lineage>
        <taxon>Bacteria</taxon>
        <taxon>Pseudomonadati</taxon>
        <taxon>Pseudomonadota</taxon>
        <taxon>Gammaproteobacteria</taxon>
        <taxon>Lysobacterales</taxon>
        <taxon>Lysobacteraceae</taxon>
        <taxon>Vulcaniibacterium</taxon>
    </lineage>
</organism>
<dbReference type="NCBIfam" id="TIGR00254">
    <property type="entry name" value="GGDEF"/>
    <property type="match status" value="1"/>
</dbReference>
<gene>
    <name evidence="6" type="ORF">GCM10007167_00580</name>
</gene>
<dbReference type="Proteomes" id="UP000636453">
    <property type="component" value="Unassembled WGS sequence"/>
</dbReference>
<dbReference type="Pfam" id="PF00990">
    <property type="entry name" value="GGDEF"/>
    <property type="match status" value="1"/>
</dbReference>
<dbReference type="GO" id="GO:1902201">
    <property type="term" value="P:negative regulation of bacterial-type flagellum-dependent cell motility"/>
    <property type="evidence" value="ECO:0007669"/>
    <property type="project" value="TreeGrafter"/>
</dbReference>
<feature type="transmembrane region" description="Helical" evidence="4">
    <location>
        <begin position="97"/>
        <end position="116"/>
    </location>
</feature>
<dbReference type="InterPro" id="IPR000160">
    <property type="entry name" value="GGDEF_dom"/>
</dbReference>
<dbReference type="PANTHER" id="PTHR45138:SF9">
    <property type="entry name" value="DIGUANYLATE CYCLASE DGCM-RELATED"/>
    <property type="match status" value="1"/>
</dbReference>
<dbReference type="EC" id="2.7.7.65" evidence="2"/>
<keyword evidence="4" id="KW-1133">Transmembrane helix</keyword>
<reference evidence="6" key="1">
    <citation type="journal article" date="2014" name="Int. J. Syst. Evol. Microbiol.">
        <title>Complete genome sequence of Corynebacterium casei LMG S-19264T (=DSM 44701T), isolated from a smear-ripened cheese.</title>
        <authorList>
            <consortium name="US DOE Joint Genome Institute (JGI-PGF)"/>
            <person name="Walter F."/>
            <person name="Albersmeier A."/>
            <person name="Kalinowski J."/>
            <person name="Ruckert C."/>
        </authorList>
    </citation>
    <scope>NUCLEOTIDE SEQUENCE</scope>
    <source>
        <strain evidence="6">KCTC 32020</strain>
    </source>
</reference>
<evidence type="ECO:0000256" key="1">
    <source>
        <dbReference type="ARBA" id="ARBA00001946"/>
    </source>
</evidence>
<dbReference type="EMBL" id="BNCF01000001">
    <property type="protein sequence ID" value="GHE24809.1"/>
    <property type="molecule type" value="Genomic_DNA"/>
</dbReference>
<comment type="catalytic activity">
    <reaction evidence="3">
        <text>2 GTP = 3',3'-c-di-GMP + 2 diphosphate</text>
        <dbReference type="Rhea" id="RHEA:24898"/>
        <dbReference type="ChEBI" id="CHEBI:33019"/>
        <dbReference type="ChEBI" id="CHEBI:37565"/>
        <dbReference type="ChEBI" id="CHEBI:58805"/>
        <dbReference type="EC" id="2.7.7.65"/>
    </reaction>
</comment>
<dbReference type="AlphaFoldDB" id="A0A918YV18"/>
<dbReference type="FunFam" id="3.30.70.270:FF:000001">
    <property type="entry name" value="Diguanylate cyclase domain protein"/>
    <property type="match status" value="1"/>
</dbReference>
<comment type="caution">
    <text evidence="6">The sequence shown here is derived from an EMBL/GenBank/DDBJ whole genome shotgun (WGS) entry which is preliminary data.</text>
</comment>
<evidence type="ECO:0000256" key="3">
    <source>
        <dbReference type="ARBA" id="ARBA00034247"/>
    </source>
</evidence>
<dbReference type="GO" id="GO:0043709">
    <property type="term" value="P:cell adhesion involved in single-species biofilm formation"/>
    <property type="evidence" value="ECO:0007669"/>
    <property type="project" value="TreeGrafter"/>
</dbReference>
<feature type="transmembrane region" description="Helical" evidence="4">
    <location>
        <begin position="158"/>
        <end position="175"/>
    </location>
</feature>
<feature type="domain" description="GGDEF" evidence="5">
    <location>
        <begin position="258"/>
        <end position="388"/>
    </location>
</feature>
<protein>
    <recommendedName>
        <fullName evidence="2">diguanylate cyclase</fullName>
        <ecNumber evidence="2">2.7.7.65</ecNumber>
    </recommendedName>
</protein>
<proteinExistence type="predicted"/>
<feature type="transmembrane region" description="Helical" evidence="4">
    <location>
        <begin position="69"/>
        <end position="90"/>
    </location>
</feature>
<sequence>MEQLLLQLDTRTLAFISGLAGLLLAATMLGIAMTGTRHRALYDWAAAGLCYGFGFLIGVWISVPWPPWVSAAFANALVGSGHVLVLAGVQRHLGRRVWAPLLLVLVVALLLSTLLLEPFRAELRLRVLVHSALYCAVDLTAGVLLWRAAAPGLTAYRRAVALLAILNGLAIAWRFGHALLAERIENTLVDNPFNIALFLVSMAQMFMLTMALAVMLFRGKAVQLQWIGQHDPMTGMLNRRSLLEHAQREVARSLRYGTPLSLLMLDIDRFKTINDHAGHEAGDEVIRRVAARIGEGLRASDTAFRLGGEEFLMLLPATSVGAALQVAERLRAAISALPPACGRPVTASIGVTEVMPRVESWEDAMRRVDGALYRAKHEGRDRSVAIAHPAAQALAASAARLAEVG</sequence>
<dbReference type="GO" id="GO:0052621">
    <property type="term" value="F:diguanylate cyclase activity"/>
    <property type="evidence" value="ECO:0007669"/>
    <property type="project" value="UniProtKB-EC"/>
</dbReference>
<dbReference type="CDD" id="cd01949">
    <property type="entry name" value="GGDEF"/>
    <property type="match status" value="1"/>
</dbReference>
<dbReference type="RefSeq" id="WP_186760817.1">
    <property type="nucleotide sequence ID" value="NZ_BNCF01000001.1"/>
</dbReference>
<evidence type="ECO:0000313" key="7">
    <source>
        <dbReference type="Proteomes" id="UP000636453"/>
    </source>
</evidence>
<evidence type="ECO:0000259" key="5">
    <source>
        <dbReference type="PROSITE" id="PS50887"/>
    </source>
</evidence>
<comment type="cofactor">
    <cofactor evidence="1">
        <name>Mg(2+)</name>
        <dbReference type="ChEBI" id="CHEBI:18420"/>
    </cofactor>
</comment>
<feature type="transmembrane region" description="Helical" evidence="4">
    <location>
        <begin position="12"/>
        <end position="32"/>
    </location>
</feature>
<dbReference type="InterPro" id="IPR029787">
    <property type="entry name" value="Nucleotide_cyclase"/>
</dbReference>
<dbReference type="GO" id="GO:0005886">
    <property type="term" value="C:plasma membrane"/>
    <property type="evidence" value="ECO:0007669"/>
    <property type="project" value="TreeGrafter"/>
</dbReference>
<dbReference type="SMART" id="SM00267">
    <property type="entry name" value="GGDEF"/>
    <property type="match status" value="1"/>
</dbReference>
<name>A0A918YV18_9GAMM</name>
<dbReference type="InterPro" id="IPR043128">
    <property type="entry name" value="Rev_trsase/Diguanyl_cyclase"/>
</dbReference>
<evidence type="ECO:0000256" key="4">
    <source>
        <dbReference type="SAM" id="Phobius"/>
    </source>
</evidence>
<dbReference type="SUPFAM" id="SSF55073">
    <property type="entry name" value="Nucleotide cyclase"/>
    <property type="match status" value="1"/>
</dbReference>
<feature type="transmembrane region" description="Helical" evidence="4">
    <location>
        <begin position="195"/>
        <end position="217"/>
    </location>
</feature>
<dbReference type="PROSITE" id="PS50887">
    <property type="entry name" value="GGDEF"/>
    <property type="match status" value="1"/>
</dbReference>
<evidence type="ECO:0000256" key="2">
    <source>
        <dbReference type="ARBA" id="ARBA00012528"/>
    </source>
</evidence>
<evidence type="ECO:0000313" key="6">
    <source>
        <dbReference type="EMBL" id="GHE24809.1"/>
    </source>
</evidence>
<accession>A0A918YV18</accession>
<keyword evidence="7" id="KW-1185">Reference proteome</keyword>
<keyword evidence="4" id="KW-0812">Transmembrane</keyword>
<feature type="transmembrane region" description="Helical" evidence="4">
    <location>
        <begin position="44"/>
        <end position="63"/>
    </location>
</feature>
<reference evidence="6" key="2">
    <citation type="submission" date="2020-09" db="EMBL/GenBank/DDBJ databases">
        <authorList>
            <person name="Sun Q."/>
            <person name="Kim S."/>
        </authorList>
    </citation>
    <scope>NUCLEOTIDE SEQUENCE</scope>
    <source>
        <strain evidence="6">KCTC 32020</strain>
    </source>
</reference>
<dbReference type="InterPro" id="IPR050469">
    <property type="entry name" value="Diguanylate_Cyclase"/>
</dbReference>
<keyword evidence="4" id="KW-0472">Membrane</keyword>
<feature type="transmembrane region" description="Helical" evidence="4">
    <location>
        <begin position="128"/>
        <end position="146"/>
    </location>
</feature>